<dbReference type="OrthoDB" id="509184at2759"/>
<feature type="region of interest" description="Disordered" evidence="1">
    <location>
        <begin position="54"/>
        <end position="85"/>
    </location>
</feature>
<reference evidence="4 5" key="1">
    <citation type="journal article" date="2018" name="Plant J.">
        <title>Genome sequences of Chlorella sorokiniana UTEX 1602 and Micractinium conductrix SAG 241.80: implications to maltose excretion by a green alga.</title>
        <authorList>
            <person name="Arriola M.B."/>
            <person name="Velmurugan N."/>
            <person name="Zhang Y."/>
            <person name="Plunkett M.H."/>
            <person name="Hondzo H."/>
            <person name="Barney B.M."/>
        </authorList>
    </citation>
    <scope>NUCLEOTIDE SEQUENCE [LARGE SCALE GENOMIC DNA]</scope>
    <source>
        <strain evidence="5">UTEX 1602</strain>
    </source>
</reference>
<feature type="compositionally biased region" description="Low complexity" evidence="1">
    <location>
        <begin position="371"/>
        <end position="392"/>
    </location>
</feature>
<feature type="compositionally biased region" description="Pro residues" evidence="1">
    <location>
        <begin position="61"/>
        <end position="85"/>
    </location>
</feature>
<dbReference type="Gene3D" id="2.160.20.10">
    <property type="entry name" value="Single-stranded right-handed beta-helix, Pectin lyase-like"/>
    <property type="match status" value="1"/>
</dbReference>
<organism evidence="4 5">
    <name type="scientific">Chlorella sorokiniana</name>
    <name type="common">Freshwater green alga</name>
    <dbReference type="NCBI Taxonomy" id="3076"/>
    <lineage>
        <taxon>Eukaryota</taxon>
        <taxon>Viridiplantae</taxon>
        <taxon>Chlorophyta</taxon>
        <taxon>core chlorophytes</taxon>
        <taxon>Trebouxiophyceae</taxon>
        <taxon>Chlorellales</taxon>
        <taxon>Chlorellaceae</taxon>
        <taxon>Chlorella clade</taxon>
        <taxon>Chlorella</taxon>
    </lineage>
</organism>
<evidence type="ECO:0000256" key="1">
    <source>
        <dbReference type="SAM" id="MobiDB-lite"/>
    </source>
</evidence>
<keyword evidence="2" id="KW-0732">Signal</keyword>
<evidence type="ECO:0000313" key="5">
    <source>
        <dbReference type="Proteomes" id="UP000239899"/>
    </source>
</evidence>
<proteinExistence type="predicted"/>
<feature type="compositionally biased region" description="Low complexity" evidence="1">
    <location>
        <begin position="449"/>
        <end position="460"/>
    </location>
</feature>
<accession>A0A2P6TQ10</accession>
<feature type="region of interest" description="Disordered" evidence="1">
    <location>
        <begin position="371"/>
        <end position="471"/>
    </location>
</feature>
<protein>
    <submittedName>
        <fullName evidence="4">Band 7</fullName>
    </submittedName>
</protein>
<dbReference type="Proteomes" id="UP000239899">
    <property type="component" value="Unassembled WGS sequence"/>
</dbReference>
<feature type="chain" id="PRO_5015173597" evidence="2">
    <location>
        <begin position="21"/>
        <end position="794"/>
    </location>
</feature>
<sequence>MARGRLVLLLAMALMRCTAGQFESDDSDLTDLEEGLLGDDALLLLSPPPLAPAPEMALLAPPSPPPPAPLFPPPKPPASPPPPPRVVTQPVHNVTADPIKPYPGQLLPAARSLDWTLAGYREGRWSVPTAGITYNVKAFGAKGDGQTDDTAVLQRVVDAANRSPGVVFFPAGIYLLSRPVTVTRGRVVLRGAGADKTFIHITRALGDVFPGTWREGGESKWNSGGGFINFAGARQRSDNGATLLATISGPVAIGSNIIPVKSAARLKVGQRIRIYINDRSTWGTRRRRQLLARQHASSDTGVPEWVASDPVWQVAQAAAAAGMSEHVASTSSGMSSGEGDDSLQTAETAALWANFTASGGSLLPSWSLGDDAATSSGSGSGSSSSSSASGGNATAGGAIGVRSLDLSTAEDESSYEDARLPDPPAYDGSDGRRDARHRSAVTAANYSTSGSGWEEAADGSGAAGASGGTAARPGGRRLADSYFSGPAAGTILSWMYGEGLVDIGSDENGVVDTDEIVMSATVAGIRNGQLILDRGLPFPVKTLQGWQGRVHLDWPTMEDAGVEAMTIRFAHSLMEEHHNARGRNAIQMAYAANVWVRNVRIINADSGIFLSWVHRSSIQDVVLGVTSSRVSPSHSNALNGHHGIALNQAQTVLVRRVGVTAPFIHDLTVSSSSSMNVFVDCAGFNLNLDHHRTAPFSNLFTNLNHGYGTRAWASGGRSDRGAHSGRNNVYWGLRAANGHSLAMPACDFGPYLSFVGNYAGGQCPKFGWLVTYLNGKPASLYEAQRRKLRRTVAG</sequence>
<dbReference type="SUPFAM" id="SSF51126">
    <property type="entry name" value="Pectin lyase-like"/>
    <property type="match status" value="2"/>
</dbReference>
<dbReference type="InterPro" id="IPR012334">
    <property type="entry name" value="Pectin_lyas_fold"/>
</dbReference>
<feature type="signal peptide" evidence="2">
    <location>
        <begin position="1"/>
        <end position="20"/>
    </location>
</feature>
<dbReference type="EMBL" id="LHPG02000009">
    <property type="protein sequence ID" value="PRW56123.1"/>
    <property type="molecule type" value="Genomic_DNA"/>
</dbReference>
<dbReference type="AlphaFoldDB" id="A0A2P6TQ10"/>
<dbReference type="InterPro" id="IPR011050">
    <property type="entry name" value="Pectin_lyase_fold/virulence"/>
</dbReference>
<feature type="domain" description="Rhamnogalacturonase A/B/Epimerase-like pectate lyase" evidence="3">
    <location>
        <begin position="135"/>
        <end position="202"/>
    </location>
</feature>
<dbReference type="InterPro" id="IPR024535">
    <property type="entry name" value="RHGA/B-epi-like_pectate_lyase"/>
</dbReference>
<keyword evidence="5" id="KW-1185">Reference proteome</keyword>
<evidence type="ECO:0000313" key="4">
    <source>
        <dbReference type="EMBL" id="PRW56123.1"/>
    </source>
</evidence>
<evidence type="ECO:0000256" key="2">
    <source>
        <dbReference type="SAM" id="SignalP"/>
    </source>
</evidence>
<dbReference type="Pfam" id="PF12708">
    <property type="entry name" value="Pect-lyase_RHGA_epim"/>
    <property type="match status" value="1"/>
</dbReference>
<comment type="caution">
    <text evidence="4">The sequence shown here is derived from an EMBL/GenBank/DDBJ whole genome shotgun (WGS) entry which is preliminary data.</text>
</comment>
<evidence type="ECO:0000259" key="3">
    <source>
        <dbReference type="Pfam" id="PF12708"/>
    </source>
</evidence>
<gene>
    <name evidence="4" type="ORF">C2E21_5297</name>
</gene>
<name>A0A2P6TQ10_CHLSO</name>